<dbReference type="RefSeq" id="WP_092506638.1">
    <property type="nucleotide sequence ID" value="NZ_LT629695.1"/>
</dbReference>
<proteinExistence type="predicted"/>
<keyword evidence="1" id="KW-1133">Transmembrane helix</keyword>
<protein>
    <submittedName>
        <fullName evidence="3">Phage shock protein PspC (Stress-responsive transcriptional regulator)</fullName>
    </submittedName>
</protein>
<accession>A0A1G8H721</accession>
<feature type="transmembrane region" description="Helical" evidence="1">
    <location>
        <begin position="43"/>
        <end position="62"/>
    </location>
</feature>
<name>A0A1G8H721_9MICO</name>
<organism evidence="3 4">
    <name type="scientific">Agrococcus jejuensis</name>
    <dbReference type="NCBI Taxonomy" id="399736"/>
    <lineage>
        <taxon>Bacteria</taxon>
        <taxon>Bacillati</taxon>
        <taxon>Actinomycetota</taxon>
        <taxon>Actinomycetes</taxon>
        <taxon>Micrococcales</taxon>
        <taxon>Microbacteriaceae</taxon>
        <taxon>Agrococcus</taxon>
    </lineage>
</organism>
<evidence type="ECO:0000313" key="4">
    <source>
        <dbReference type="Proteomes" id="UP000198822"/>
    </source>
</evidence>
<reference evidence="4" key="1">
    <citation type="submission" date="2016-10" db="EMBL/GenBank/DDBJ databases">
        <authorList>
            <person name="Varghese N."/>
            <person name="Submissions S."/>
        </authorList>
    </citation>
    <scope>NUCLEOTIDE SEQUENCE [LARGE SCALE GENOMIC DNA]</scope>
    <source>
        <strain evidence="4">DSM 22002</strain>
    </source>
</reference>
<keyword evidence="1" id="KW-0472">Membrane</keyword>
<dbReference type="AlphaFoldDB" id="A0A1G8H721"/>
<evidence type="ECO:0000259" key="2">
    <source>
        <dbReference type="Pfam" id="PF04024"/>
    </source>
</evidence>
<dbReference type="Proteomes" id="UP000198822">
    <property type="component" value="Chromosome I"/>
</dbReference>
<dbReference type="STRING" id="399736.SAMN04489720_3245"/>
<dbReference type="EMBL" id="LT629695">
    <property type="protein sequence ID" value="SDI02484.1"/>
    <property type="molecule type" value="Genomic_DNA"/>
</dbReference>
<feature type="domain" description="Phage shock protein PspC N-terminal" evidence="2">
    <location>
        <begin position="12"/>
        <end position="64"/>
    </location>
</feature>
<sequence>MSIFDSIRKTGFRRGPKRILGGLAGGIAASIGWNVWIVRLVVLLSFLLPVLGWVAYAIAWALTPWQDGSIPVARWLGRR</sequence>
<evidence type="ECO:0000256" key="1">
    <source>
        <dbReference type="SAM" id="Phobius"/>
    </source>
</evidence>
<gene>
    <name evidence="3" type="ORF">SAMN04489720_3245</name>
</gene>
<evidence type="ECO:0000313" key="3">
    <source>
        <dbReference type="EMBL" id="SDI02484.1"/>
    </source>
</evidence>
<dbReference type="InterPro" id="IPR007168">
    <property type="entry name" value="Phageshock_PspC_N"/>
</dbReference>
<dbReference type="Pfam" id="PF04024">
    <property type="entry name" value="PspC"/>
    <property type="match status" value="1"/>
</dbReference>
<feature type="transmembrane region" description="Helical" evidence="1">
    <location>
        <begin position="20"/>
        <end position="37"/>
    </location>
</feature>
<keyword evidence="4" id="KW-1185">Reference proteome</keyword>
<keyword evidence="1" id="KW-0812">Transmembrane</keyword>